<evidence type="ECO:0000313" key="2">
    <source>
        <dbReference type="EMBL" id="CAG9091344.1"/>
    </source>
</evidence>
<sequence length="498" mass="58280">MKQKFRAKCRFRALVRYAISNLYWLKEGVTILKAVSAATSEQYVEPVKKSKLAKKIQFTDKVLLNKPAEDRTIEENRYLNRLIGNLKCFRRYPNYVKRQLSAVTYFKYYGPKRTIIREGQEPMATYFIISGEVNVYRRVWDGLLEVYELEKITTLSAGDMFGEVALLYNIARTATCVTVGHCELLVMYAEDFMTVLKDSLQIQWDNVRLAMSAFTYFQRYDEPSIREGCISAKLLCFKPGDTIYGDGKGFKTYAYFVISGRCQMIESLRIGKMKIDGQTVYGLYDNVSEPEVEPKEQEINFDKYFQRYEGKLAKSSESSSSADSTKNSQPDFVKKYNKYVHKEDEELICLRSPHISYEKLLKTSFRVSVLPEDLHREPRDMKTYFMQVCQFTTGASFGFGESMRDRRIVALTETRCLLLPLVYLYQRNTAGIWTRIRHYLDRKIPNKEKLFDDFFLEVEWSEFKEPIIEDIVARRSAVNHTTIHDVPYAIRMEELVEF</sequence>
<gene>
    <name evidence="2" type="ORF">PLXY2_LOCUS933</name>
</gene>
<dbReference type="Pfam" id="PF00027">
    <property type="entry name" value="cNMP_binding"/>
    <property type="match status" value="1"/>
</dbReference>
<dbReference type="InterPro" id="IPR014710">
    <property type="entry name" value="RmlC-like_jellyroll"/>
</dbReference>
<dbReference type="AlphaFoldDB" id="A0A8S4D7A4"/>
<dbReference type="SUPFAM" id="SSF51206">
    <property type="entry name" value="cAMP-binding domain-like"/>
    <property type="match status" value="2"/>
</dbReference>
<evidence type="ECO:0000313" key="3">
    <source>
        <dbReference type="Proteomes" id="UP000653454"/>
    </source>
</evidence>
<feature type="domain" description="Cyclic nucleotide-binding" evidence="1">
    <location>
        <begin position="88"/>
        <end position="196"/>
    </location>
</feature>
<evidence type="ECO:0000259" key="1">
    <source>
        <dbReference type="PROSITE" id="PS50042"/>
    </source>
</evidence>
<dbReference type="InterPro" id="IPR018490">
    <property type="entry name" value="cNMP-bd_dom_sf"/>
</dbReference>
<dbReference type="EMBL" id="CAJHNJ030000002">
    <property type="protein sequence ID" value="CAG9091344.1"/>
    <property type="molecule type" value="Genomic_DNA"/>
</dbReference>
<organism evidence="2 3">
    <name type="scientific">Plutella xylostella</name>
    <name type="common">Diamondback moth</name>
    <name type="synonym">Plutella maculipennis</name>
    <dbReference type="NCBI Taxonomy" id="51655"/>
    <lineage>
        <taxon>Eukaryota</taxon>
        <taxon>Metazoa</taxon>
        <taxon>Ecdysozoa</taxon>
        <taxon>Arthropoda</taxon>
        <taxon>Hexapoda</taxon>
        <taxon>Insecta</taxon>
        <taxon>Pterygota</taxon>
        <taxon>Neoptera</taxon>
        <taxon>Endopterygota</taxon>
        <taxon>Lepidoptera</taxon>
        <taxon>Glossata</taxon>
        <taxon>Ditrysia</taxon>
        <taxon>Yponomeutoidea</taxon>
        <taxon>Plutellidae</taxon>
        <taxon>Plutella</taxon>
    </lineage>
</organism>
<dbReference type="PANTHER" id="PTHR23011:SF41">
    <property type="entry name" value="CYCLIC NUCLEOTIDE-BINDING DOMAIN-CONTAINING PROTEIN"/>
    <property type="match status" value="1"/>
</dbReference>
<proteinExistence type="predicted"/>
<dbReference type="CDD" id="cd00038">
    <property type="entry name" value="CAP_ED"/>
    <property type="match status" value="1"/>
</dbReference>
<keyword evidence="3" id="KW-1185">Reference proteome</keyword>
<dbReference type="PROSITE" id="PS50042">
    <property type="entry name" value="CNMP_BINDING_3"/>
    <property type="match status" value="1"/>
</dbReference>
<dbReference type="InterPro" id="IPR000595">
    <property type="entry name" value="cNMP-bd_dom"/>
</dbReference>
<reference evidence="2" key="1">
    <citation type="submission" date="2020-11" db="EMBL/GenBank/DDBJ databases">
        <authorList>
            <person name="Whiteford S."/>
        </authorList>
    </citation>
    <scope>NUCLEOTIDE SEQUENCE</scope>
</reference>
<protein>
    <submittedName>
        <fullName evidence="2">(diamondback moth) hypothetical protein</fullName>
    </submittedName>
</protein>
<name>A0A8S4D7A4_PLUXY</name>
<comment type="caution">
    <text evidence="2">The sequence shown here is derived from an EMBL/GenBank/DDBJ whole genome shotgun (WGS) entry which is preliminary data.</text>
</comment>
<dbReference type="Proteomes" id="UP000653454">
    <property type="component" value="Unassembled WGS sequence"/>
</dbReference>
<dbReference type="PANTHER" id="PTHR23011">
    <property type="entry name" value="CYCLIC NUCLEOTIDE-BINDING DOMAIN CONTAINING PROTEIN"/>
    <property type="match status" value="1"/>
</dbReference>
<dbReference type="Gene3D" id="2.60.120.10">
    <property type="entry name" value="Jelly Rolls"/>
    <property type="match status" value="1"/>
</dbReference>
<accession>A0A8S4D7A4</accession>
<dbReference type="SMART" id="SM00100">
    <property type="entry name" value="cNMP"/>
    <property type="match status" value="1"/>
</dbReference>